<accession>A0A6N9TWZ8</accession>
<evidence type="ECO:0000256" key="8">
    <source>
        <dbReference type="SAM" id="Phobius"/>
    </source>
</evidence>
<dbReference type="GO" id="GO:0015271">
    <property type="term" value="F:outward rectifier potassium channel activity"/>
    <property type="evidence" value="ECO:0007669"/>
    <property type="project" value="TreeGrafter"/>
</dbReference>
<feature type="domain" description="Potassium channel" evidence="9">
    <location>
        <begin position="28"/>
        <end position="96"/>
    </location>
</feature>
<evidence type="ECO:0000313" key="10">
    <source>
        <dbReference type="EMBL" id="NDY43006.1"/>
    </source>
</evidence>
<sequence>MDVFFTFVGRFFGCLRHVVPVLLVLSAVVAALAWLFSVVESIGFFDAFYFAVVTALAVGYGDIVPVTAAGKVIGMALGMVGMVLFGIVVGISTRTIMVVMHPDEVRRGGGDE</sequence>
<organism evidence="10 11">
    <name type="scientific">Dissulfurirhabdus thermomarina</name>
    <dbReference type="NCBI Taxonomy" id="1765737"/>
    <lineage>
        <taxon>Bacteria</taxon>
        <taxon>Deltaproteobacteria</taxon>
        <taxon>Dissulfurirhabdaceae</taxon>
        <taxon>Dissulfurirhabdus</taxon>
    </lineage>
</organism>
<dbReference type="PANTHER" id="PTHR11003">
    <property type="entry name" value="POTASSIUM CHANNEL, SUBFAMILY K"/>
    <property type="match status" value="1"/>
</dbReference>
<evidence type="ECO:0000313" key="11">
    <source>
        <dbReference type="Proteomes" id="UP000469346"/>
    </source>
</evidence>
<keyword evidence="7 10" id="KW-0407">Ion channel</keyword>
<evidence type="ECO:0000259" key="9">
    <source>
        <dbReference type="Pfam" id="PF07885"/>
    </source>
</evidence>
<dbReference type="Pfam" id="PF07885">
    <property type="entry name" value="Ion_trans_2"/>
    <property type="match status" value="1"/>
</dbReference>
<keyword evidence="3 8" id="KW-0812">Transmembrane</keyword>
<feature type="transmembrane region" description="Helical" evidence="8">
    <location>
        <begin position="17"/>
        <end position="36"/>
    </location>
</feature>
<dbReference type="GO" id="GO:0030322">
    <property type="term" value="P:stabilization of membrane potential"/>
    <property type="evidence" value="ECO:0007669"/>
    <property type="project" value="TreeGrafter"/>
</dbReference>
<protein>
    <submittedName>
        <fullName evidence="10">Two pore domain potassium channel family protein</fullName>
    </submittedName>
</protein>
<dbReference type="RefSeq" id="WP_163299130.1">
    <property type="nucleotide sequence ID" value="NZ_JAAGRR010000109.1"/>
</dbReference>
<feature type="transmembrane region" description="Helical" evidence="8">
    <location>
        <begin position="72"/>
        <end position="91"/>
    </location>
</feature>
<dbReference type="EMBL" id="JAAGRR010000109">
    <property type="protein sequence ID" value="NDY43006.1"/>
    <property type="molecule type" value="Genomic_DNA"/>
</dbReference>
<keyword evidence="6 8" id="KW-0472">Membrane</keyword>
<dbReference type="SUPFAM" id="SSF81324">
    <property type="entry name" value="Voltage-gated potassium channels"/>
    <property type="match status" value="1"/>
</dbReference>
<evidence type="ECO:0000256" key="7">
    <source>
        <dbReference type="ARBA" id="ARBA00023303"/>
    </source>
</evidence>
<dbReference type="InterPro" id="IPR003280">
    <property type="entry name" value="2pore_dom_K_chnl"/>
</dbReference>
<name>A0A6N9TWZ8_DISTH</name>
<evidence type="ECO:0000256" key="6">
    <source>
        <dbReference type="ARBA" id="ARBA00023136"/>
    </source>
</evidence>
<evidence type="ECO:0000256" key="1">
    <source>
        <dbReference type="ARBA" id="ARBA00004141"/>
    </source>
</evidence>
<dbReference type="AlphaFoldDB" id="A0A6N9TWZ8"/>
<dbReference type="InterPro" id="IPR013099">
    <property type="entry name" value="K_chnl_dom"/>
</dbReference>
<keyword evidence="2" id="KW-0813">Transport</keyword>
<dbReference type="GO" id="GO:0022841">
    <property type="term" value="F:potassium ion leak channel activity"/>
    <property type="evidence" value="ECO:0007669"/>
    <property type="project" value="TreeGrafter"/>
</dbReference>
<evidence type="ECO:0000256" key="5">
    <source>
        <dbReference type="ARBA" id="ARBA00023065"/>
    </source>
</evidence>
<dbReference type="PANTHER" id="PTHR11003:SF334">
    <property type="entry name" value="FI03418P"/>
    <property type="match status" value="1"/>
</dbReference>
<dbReference type="GO" id="GO:0005886">
    <property type="term" value="C:plasma membrane"/>
    <property type="evidence" value="ECO:0007669"/>
    <property type="project" value="TreeGrafter"/>
</dbReference>
<evidence type="ECO:0000256" key="4">
    <source>
        <dbReference type="ARBA" id="ARBA00022989"/>
    </source>
</evidence>
<comment type="subcellular location">
    <subcellularLocation>
        <location evidence="1">Membrane</location>
        <topology evidence="1">Multi-pass membrane protein</topology>
    </subcellularLocation>
</comment>
<keyword evidence="4 8" id="KW-1133">Transmembrane helix</keyword>
<keyword evidence="5" id="KW-0406">Ion transport</keyword>
<proteinExistence type="predicted"/>
<dbReference type="Proteomes" id="UP000469346">
    <property type="component" value="Unassembled WGS sequence"/>
</dbReference>
<feature type="transmembrane region" description="Helical" evidence="8">
    <location>
        <begin position="43"/>
        <end position="60"/>
    </location>
</feature>
<evidence type="ECO:0000256" key="3">
    <source>
        <dbReference type="ARBA" id="ARBA00022692"/>
    </source>
</evidence>
<comment type="caution">
    <text evidence="10">The sequence shown here is derived from an EMBL/GenBank/DDBJ whole genome shotgun (WGS) entry which is preliminary data.</text>
</comment>
<gene>
    <name evidence="10" type="ORF">G3N55_09150</name>
</gene>
<keyword evidence="11" id="KW-1185">Reference proteome</keyword>
<evidence type="ECO:0000256" key="2">
    <source>
        <dbReference type="ARBA" id="ARBA00022448"/>
    </source>
</evidence>
<reference evidence="10 11" key="1">
    <citation type="submission" date="2020-02" db="EMBL/GenBank/DDBJ databases">
        <title>Comparative genomics of sulfur disproportionating microorganisms.</title>
        <authorList>
            <person name="Ward L.M."/>
            <person name="Bertran E."/>
            <person name="Johnston D.T."/>
        </authorList>
    </citation>
    <scope>NUCLEOTIDE SEQUENCE [LARGE SCALE GENOMIC DNA]</scope>
    <source>
        <strain evidence="10 11">DSM 100025</strain>
    </source>
</reference>
<dbReference type="Gene3D" id="1.10.287.70">
    <property type="match status" value="1"/>
</dbReference>